<sequence>MRLVRVQVPEFRALKDVDITFEPNFYPQVFPLGSLNGGGKSTLLQLIFVLLHCTADEERHPFIANMLDKAIIPEGQTSNILAKFELLEGDKKIELEFTLCNDGYLRELDIDPIFNKEMVSFGIFARQAWLIKSLGKSEEELWEEFYHSIPNESGGDSHPDSEISIGQMESEFEYTIKEREYFQPLIKNIKKSLIAKNQFCITSFYSKQALGLICNFSGSKKDIKEILTSVSKRIFLSAPSTQIYLFLNQNDKQQLFKRKINPIISYRNENYEQAIEKSKGILPNFLTYDVFATDTLVHLIETARNQDFKTLVDTGTNGLTYQKTIEELNALTRDKTVLPLLDDKAAIIGVVFKTPEGTDIYPEDLSHGELKRLSLYVWLKLLIPQDENIILMDEIENGLHLDWQYTIVRDLLDWGKTNQYILATHSYELCTALTPAHVKEIELKPIAQ</sequence>
<dbReference type="EMBL" id="PGFZ01000001">
    <property type="protein sequence ID" value="POZ53994.1"/>
    <property type="molecule type" value="Genomic_DNA"/>
</dbReference>
<evidence type="ECO:0000313" key="3">
    <source>
        <dbReference type="Proteomes" id="UP000237423"/>
    </source>
</evidence>
<keyword evidence="2" id="KW-0547">Nucleotide-binding</keyword>
<comment type="caution">
    <text evidence="2">The sequence shown here is derived from an EMBL/GenBank/DDBJ whole genome shotgun (WGS) entry which is preliminary data.</text>
</comment>
<feature type="domain" description="Endonuclease GajA/Old nuclease/RecF-like AAA" evidence="1">
    <location>
        <begin position="1"/>
        <end position="428"/>
    </location>
</feature>
<protein>
    <submittedName>
        <fullName evidence="2">ATP-binding protein</fullName>
    </submittedName>
</protein>
<accession>A0A2S5CT65</accession>
<dbReference type="AlphaFoldDB" id="A0A2S5CT65"/>
<dbReference type="Proteomes" id="UP000237423">
    <property type="component" value="Unassembled WGS sequence"/>
</dbReference>
<dbReference type="InterPro" id="IPR051396">
    <property type="entry name" value="Bact_Antivir_Def_Nuclease"/>
</dbReference>
<dbReference type="PANTHER" id="PTHR43581:SF2">
    <property type="entry name" value="EXCINUCLEASE ATPASE SUBUNIT"/>
    <property type="match status" value="1"/>
</dbReference>
<dbReference type="InterPro" id="IPR027417">
    <property type="entry name" value="P-loop_NTPase"/>
</dbReference>
<proteinExistence type="predicted"/>
<gene>
    <name evidence="2" type="ORF">AADEFJLK_01036</name>
</gene>
<dbReference type="CDD" id="cd00267">
    <property type="entry name" value="ABC_ATPase"/>
    <property type="match status" value="2"/>
</dbReference>
<dbReference type="GO" id="GO:0005524">
    <property type="term" value="F:ATP binding"/>
    <property type="evidence" value="ECO:0007669"/>
    <property type="project" value="UniProtKB-KW"/>
</dbReference>
<dbReference type="PANTHER" id="PTHR43581">
    <property type="entry name" value="ATP/GTP PHOSPHATASE"/>
    <property type="match status" value="1"/>
</dbReference>
<dbReference type="Pfam" id="PF13175">
    <property type="entry name" value="AAA_15"/>
    <property type="match status" value="1"/>
</dbReference>
<dbReference type="Gene3D" id="3.40.50.300">
    <property type="entry name" value="P-loop containing nucleotide triphosphate hydrolases"/>
    <property type="match status" value="1"/>
</dbReference>
<evidence type="ECO:0000259" key="1">
    <source>
        <dbReference type="Pfam" id="PF13175"/>
    </source>
</evidence>
<name>A0A2S5CT65_9GAMM</name>
<dbReference type="SUPFAM" id="SSF52540">
    <property type="entry name" value="P-loop containing nucleoside triphosphate hydrolases"/>
    <property type="match status" value="1"/>
</dbReference>
<dbReference type="InterPro" id="IPR041685">
    <property type="entry name" value="AAA_GajA/Old/RecF-like"/>
</dbReference>
<organism evidence="2 3">
    <name type="scientific">Methylovulum psychrotolerans</name>
    <dbReference type="NCBI Taxonomy" id="1704499"/>
    <lineage>
        <taxon>Bacteria</taxon>
        <taxon>Pseudomonadati</taxon>
        <taxon>Pseudomonadota</taxon>
        <taxon>Gammaproteobacteria</taxon>
        <taxon>Methylococcales</taxon>
        <taxon>Methylococcaceae</taxon>
        <taxon>Methylovulum</taxon>
    </lineage>
</organism>
<keyword evidence="2" id="KW-0067">ATP-binding</keyword>
<evidence type="ECO:0000313" key="2">
    <source>
        <dbReference type="EMBL" id="POZ53994.1"/>
    </source>
</evidence>
<reference evidence="2 3" key="1">
    <citation type="submission" date="2017-11" db="EMBL/GenBank/DDBJ databases">
        <title>Draft Genome Sequence of Methylobacter psychrotolerans Sph1T, an Obligate Methanotroph from Low-Temperature Environments.</title>
        <authorList>
            <person name="Oshkin I.Y."/>
            <person name="Miroshnikov K."/>
            <person name="Belova S.E."/>
            <person name="Korzhenkov A."/>
            <person name="Toshchakov S.V."/>
            <person name="Dedysh S.N."/>
        </authorList>
    </citation>
    <scope>NUCLEOTIDE SEQUENCE [LARGE SCALE GENOMIC DNA]</scope>
    <source>
        <strain evidence="2 3">Sph1</strain>
    </source>
</reference>
<dbReference type="RefSeq" id="WP_103973504.1">
    <property type="nucleotide sequence ID" value="NZ_PGFZ01000001.1"/>
</dbReference>